<dbReference type="EMBL" id="LACD01000002">
    <property type="protein sequence ID" value="KJZ48647.1"/>
    <property type="molecule type" value="Genomic_DNA"/>
</dbReference>
<dbReference type="SUPFAM" id="SSF54427">
    <property type="entry name" value="NTF2-like"/>
    <property type="match status" value="1"/>
</dbReference>
<evidence type="ECO:0000313" key="2">
    <source>
        <dbReference type="EMBL" id="KJZ48647.1"/>
    </source>
</evidence>
<dbReference type="InterPro" id="IPR032710">
    <property type="entry name" value="NTF2-like_dom_sf"/>
</dbReference>
<dbReference type="RefSeq" id="WP_046045144.1">
    <property type="nucleotide sequence ID" value="NZ_LACD01000002.1"/>
</dbReference>
<dbReference type="PANTHER" id="PTHR41252">
    <property type="entry name" value="BLR2505 PROTEIN"/>
    <property type="match status" value="1"/>
</dbReference>
<comment type="caution">
    <text evidence="2">The sequence shown here is derived from an EMBL/GenBank/DDBJ whole genome shotgun (WGS) entry which is preliminary data.</text>
</comment>
<dbReference type="PANTHER" id="PTHR41252:SF1">
    <property type="entry name" value="BLR2505 PROTEIN"/>
    <property type="match status" value="1"/>
</dbReference>
<evidence type="ECO:0000259" key="1">
    <source>
        <dbReference type="Pfam" id="PF12680"/>
    </source>
</evidence>
<dbReference type="Gene3D" id="3.10.450.50">
    <property type="match status" value="1"/>
</dbReference>
<dbReference type="PATRIC" id="fig|294.131.peg.1673"/>
<accession>A0A0F4TYV8</accession>
<sequence length="133" mass="14705">MTSTASSAQIDVVQRMYNSKGDMDVIRAVIAQDAVWDIAVGFPKGGVYNGLENIINDFFSFFGDFSEFWAEGDEFFEIGDHVIALGRYHGVTKDGGNQVTSRFVHIFTLRDGQLIRLQQTADTVLIAHALGRA</sequence>
<dbReference type="Proteomes" id="UP000033500">
    <property type="component" value="Unassembled WGS sequence"/>
</dbReference>
<proteinExistence type="predicted"/>
<reference evidence="2 3" key="1">
    <citation type="submission" date="2015-03" db="EMBL/GenBank/DDBJ databases">
        <title>Comparative genomics of Pseudomonas insights into diversity of traits involved in vanlence and defense.</title>
        <authorList>
            <person name="Qin Y."/>
        </authorList>
    </citation>
    <scope>NUCLEOTIDE SEQUENCE [LARGE SCALE GENOMIC DNA]</scope>
    <source>
        <strain evidence="2 3">C3</strain>
    </source>
</reference>
<protein>
    <recommendedName>
        <fullName evidence="1">SnoaL-like domain-containing protein</fullName>
    </recommendedName>
</protein>
<organism evidence="2 3">
    <name type="scientific">Pseudomonas fluorescens</name>
    <dbReference type="NCBI Taxonomy" id="294"/>
    <lineage>
        <taxon>Bacteria</taxon>
        <taxon>Pseudomonadati</taxon>
        <taxon>Pseudomonadota</taxon>
        <taxon>Gammaproteobacteria</taxon>
        <taxon>Pseudomonadales</taxon>
        <taxon>Pseudomonadaceae</taxon>
        <taxon>Pseudomonas</taxon>
    </lineage>
</organism>
<name>A0A0F4TYV8_PSEFL</name>
<evidence type="ECO:0000313" key="3">
    <source>
        <dbReference type="Proteomes" id="UP000033500"/>
    </source>
</evidence>
<feature type="domain" description="SnoaL-like" evidence="1">
    <location>
        <begin position="19"/>
        <end position="116"/>
    </location>
</feature>
<dbReference type="Pfam" id="PF12680">
    <property type="entry name" value="SnoaL_2"/>
    <property type="match status" value="1"/>
</dbReference>
<gene>
    <name evidence="2" type="ORF">VC34_02775</name>
</gene>
<dbReference type="InterPro" id="IPR037401">
    <property type="entry name" value="SnoaL-like"/>
</dbReference>
<dbReference type="AlphaFoldDB" id="A0A0F4TYV8"/>